<dbReference type="PANTHER" id="PTHR34203">
    <property type="entry name" value="METHYLTRANSFERASE, FKBM FAMILY PROTEIN"/>
    <property type="match status" value="1"/>
</dbReference>
<dbReference type="Proteomes" id="UP000177199">
    <property type="component" value="Unassembled WGS sequence"/>
</dbReference>
<evidence type="ECO:0000313" key="2">
    <source>
        <dbReference type="EMBL" id="OGK30474.1"/>
    </source>
</evidence>
<dbReference type="SUPFAM" id="SSF53335">
    <property type="entry name" value="S-adenosyl-L-methionine-dependent methyltransferases"/>
    <property type="match status" value="1"/>
</dbReference>
<dbReference type="InterPro" id="IPR029063">
    <property type="entry name" value="SAM-dependent_MTases_sf"/>
</dbReference>
<dbReference type="Gene3D" id="3.40.50.150">
    <property type="entry name" value="Vaccinia Virus protein VP39"/>
    <property type="match status" value="1"/>
</dbReference>
<dbReference type="InterPro" id="IPR006342">
    <property type="entry name" value="FkbM_mtfrase"/>
</dbReference>
<evidence type="ECO:0000259" key="1">
    <source>
        <dbReference type="Pfam" id="PF05050"/>
    </source>
</evidence>
<sequence length="286" mass="33506">MNFKYFLTYATFFIKSVIKNPLTLSRLILYLFYKLNGQDIIIYDPPQLKGFKMELDLNSHMDKGIFFSGLLGEPIETNLVTFLSKYLKRDSVFFDIGSNSGYFSILASSIAKDGFIHAFEPVRKTYKIFKKTIRLNRIKNIRLNNVCLGAKRGVIKFYVDKSSDVSSLQPTSYQKQTRQVRCQMIRLTDYCRRNSLKRIDIIKIDTEGAEKDILFNSEKILVKYKPILIVEFSSETAKAFGYHPNELYNFLHKVGYKIYSYKNGRLKLQQKQKYYPAQDLYCFITK</sequence>
<name>A0A1F7HHI2_9BACT</name>
<protein>
    <recommendedName>
        <fullName evidence="1">Methyltransferase FkbM domain-containing protein</fullName>
    </recommendedName>
</protein>
<reference evidence="2 3" key="1">
    <citation type="journal article" date="2016" name="Nat. Commun.">
        <title>Thousands of microbial genomes shed light on interconnected biogeochemical processes in an aquifer system.</title>
        <authorList>
            <person name="Anantharaman K."/>
            <person name="Brown C.T."/>
            <person name="Hug L.A."/>
            <person name="Sharon I."/>
            <person name="Castelle C.J."/>
            <person name="Probst A.J."/>
            <person name="Thomas B.C."/>
            <person name="Singh A."/>
            <person name="Wilkins M.J."/>
            <person name="Karaoz U."/>
            <person name="Brodie E.L."/>
            <person name="Williams K.H."/>
            <person name="Hubbard S.S."/>
            <person name="Banfield J.F."/>
        </authorList>
    </citation>
    <scope>NUCLEOTIDE SEQUENCE [LARGE SCALE GENOMIC DNA]</scope>
</reference>
<dbReference type="NCBIfam" id="TIGR01444">
    <property type="entry name" value="fkbM_fam"/>
    <property type="match status" value="1"/>
</dbReference>
<dbReference type="Pfam" id="PF05050">
    <property type="entry name" value="Methyltransf_21"/>
    <property type="match status" value="1"/>
</dbReference>
<comment type="caution">
    <text evidence="2">The sequence shown here is derived from an EMBL/GenBank/DDBJ whole genome shotgun (WGS) entry which is preliminary data.</text>
</comment>
<feature type="domain" description="Methyltransferase FkbM" evidence="1">
    <location>
        <begin position="95"/>
        <end position="258"/>
    </location>
</feature>
<dbReference type="EMBL" id="MFZV01000044">
    <property type="protein sequence ID" value="OGK30474.1"/>
    <property type="molecule type" value="Genomic_DNA"/>
</dbReference>
<dbReference type="InterPro" id="IPR052514">
    <property type="entry name" value="SAM-dependent_MTase"/>
</dbReference>
<dbReference type="PANTHER" id="PTHR34203:SF15">
    <property type="entry name" value="SLL1173 PROTEIN"/>
    <property type="match status" value="1"/>
</dbReference>
<proteinExistence type="predicted"/>
<accession>A0A1F7HHI2</accession>
<organism evidence="2 3">
    <name type="scientific">Candidatus Roizmanbacteria bacterium RIFCSPHIGHO2_12_FULL_33_9</name>
    <dbReference type="NCBI Taxonomy" id="1802045"/>
    <lineage>
        <taxon>Bacteria</taxon>
        <taxon>Candidatus Roizmaniibacteriota</taxon>
    </lineage>
</organism>
<gene>
    <name evidence="2" type="ORF">A3F29_00525</name>
</gene>
<evidence type="ECO:0000313" key="3">
    <source>
        <dbReference type="Proteomes" id="UP000177199"/>
    </source>
</evidence>
<dbReference type="AlphaFoldDB" id="A0A1F7HHI2"/>